<accession>A0AAN6ZSC4</accession>
<name>A0AAN6ZSC4_9PEZI</name>
<gene>
    <name evidence="2" type="ORF">C8A00DRAFT_18353</name>
</gene>
<evidence type="ECO:0000259" key="1">
    <source>
        <dbReference type="Pfam" id="PF13472"/>
    </source>
</evidence>
<dbReference type="AlphaFoldDB" id="A0AAN6ZSC4"/>
<dbReference type="PANTHER" id="PTHR30383:SF31">
    <property type="entry name" value="SGNH HYDROLASE-TYPE ESTERASE DOMAIN-CONTAINING PROTEIN-RELATED"/>
    <property type="match status" value="1"/>
</dbReference>
<dbReference type="InterPro" id="IPR051532">
    <property type="entry name" value="Ester_Hydrolysis_Enzymes"/>
</dbReference>
<dbReference type="CDD" id="cd01833">
    <property type="entry name" value="XynB_like"/>
    <property type="match status" value="1"/>
</dbReference>
<dbReference type="GO" id="GO:0004622">
    <property type="term" value="F:phosphatidylcholine lysophospholipase activity"/>
    <property type="evidence" value="ECO:0007669"/>
    <property type="project" value="TreeGrafter"/>
</dbReference>
<feature type="domain" description="SGNH hydrolase-type esterase" evidence="1">
    <location>
        <begin position="47"/>
        <end position="239"/>
    </location>
</feature>
<evidence type="ECO:0000313" key="3">
    <source>
        <dbReference type="Proteomes" id="UP001302745"/>
    </source>
</evidence>
<comment type="caution">
    <text evidence="2">The sequence shown here is derived from an EMBL/GenBank/DDBJ whole genome shotgun (WGS) entry which is preliminary data.</text>
</comment>
<proteinExistence type="predicted"/>
<dbReference type="Pfam" id="PF13472">
    <property type="entry name" value="Lipase_GDSL_2"/>
    <property type="match status" value="1"/>
</dbReference>
<dbReference type="InterPro" id="IPR013830">
    <property type="entry name" value="SGNH_hydro"/>
</dbReference>
<reference evidence="2" key="2">
    <citation type="submission" date="2023-05" db="EMBL/GenBank/DDBJ databases">
        <authorList>
            <consortium name="Lawrence Berkeley National Laboratory"/>
            <person name="Steindorff A."/>
            <person name="Hensen N."/>
            <person name="Bonometti L."/>
            <person name="Westerberg I."/>
            <person name="Brannstrom I.O."/>
            <person name="Guillou S."/>
            <person name="Cros-Aarteil S."/>
            <person name="Calhoun S."/>
            <person name="Haridas S."/>
            <person name="Kuo A."/>
            <person name="Mondo S."/>
            <person name="Pangilinan J."/>
            <person name="Riley R."/>
            <person name="Labutti K."/>
            <person name="Andreopoulos B."/>
            <person name="Lipzen A."/>
            <person name="Chen C."/>
            <person name="Yanf M."/>
            <person name="Daum C."/>
            <person name="Ng V."/>
            <person name="Clum A."/>
            <person name="Ohm R."/>
            <person name="Martin F."/>
            <person name="Silar P."/>
            <person name="Natvig D."/>
            <person name="Lalanne C."/>
            <person name="Gautier V."/>
            <person name="Ament-Velasquez S.L."/>
            <person name="Kruys A."/>
            <person name="Hutchinson M.I."/>
            <person name="Powell A.J."/>
            <person name="Barry K."/>
            <person name="Miller A.N."/>
            <person name="Grigoriev I.V."/>
            <person name="Debuchy R."/>
            <person name="Gladieux P."/>
            <person name="Thoren M.H."/>
            <person name="Johannesson H."/>
        </authorList>
    </citation>
    <scope>NUCLEOTIDE SEQUENCE</scope>
    <source>
        <strain evidence="2">CBS 538.74</strain>
    </source>
</reference>
<dbReference type="SUPFAM" id="SSF52266">
    <property type="entry name" value="SGNH hydrolase"/>
    <property type="match status" value="1"/>
</dbReference>
<reference evidence="2" key="1">
    <citation type="journal article" date="2023" name="Mol. Phylogenet. Evol.">
        <title>Genome-scale phylogeny and comparative genomics of the fungal order Sordariales.</title>
        <authorList>
            <person name="Hensen N."/>
            <person name="Bonometti L."/>
            <person name="Westerberg I."/>
            <person name="Brannstrom I.O."/>
            <person name="Guillou S."/>
            <person name="Cros-Aarteil S."/>
            <person name="Calhoun S."/>
            <person name="Haridas S."/>
            <person name="Kuo A."/>
            <person name="Mondo S."/>
            <person name="Pangilinan J."/>
            <person name="Riley R."/>
            <person name="LaButti K."/>
            <person name="Andreopoulos B."/>
            <person name="Lipzen A."/>
            <person name="Chen C."/>
            <person name="Yan M."/>
            <person name="Daum C."/>
            <person name="Ng V."/>
            <person name="Clum A."/>
            <person name="Steindorff A."/>
            <person name="Ohm R.A."/>
            <person name="Martin F."/>
            <person name="Silar P."/>
            <person name="Natvig D.O."/>
            <person name="Lalanne C."/>
            <person name="Gautier V."/>
            <person name="Ament-Velasquez S.L."/>
            <person name="Kruys A."/>
            <person name="Hutchinson M.I."/>
            <person name="Powell A.J."/>
            <person name="Barry K."/>
            <person name="Miller A.N."/>
            <person name="Grigoriev I.V."/>
            <person name="Debuchy R."/>
            <person name="Gladieux P."/>
            <person name="Hiltunen Thoren M."/>
            <person name="Johannesson H."/>
        </authorList>
    </citation>
    <scope>NUCLEOTIDE SEQUENCE</scope>
    <source>
        <strain evidence="2">CBS 538.74</strain>
    </source>
</reference>
<sequence length="280" mass="29041">MALTSHQNNPAAASSLSPAASLNITLTIISTTNQALGNGVPLRIMPLGASITYGTASSDGNGYRLPLRTRITTTAGNAVNMVGSRQSGTMRDNDVEGWPGYRIEEVHAKSVAGAGGGGGGPSDSVVGRWRPNVVLVNAGTNDATQGWNVGAAGARMEAMLRDLWRASPRAVVVLSTLLVNKGVEAERNVVAINGQFRELARRLREGEGRRVVLVDMHGGAGPARGDLADDTHPNDAGYRKMAEVWFAGLVAASEAGWLQAPEPVGGVPDDGAAFGVVMHG</sequence>
<dbReference type="Proteomes" id="UP001302745">
    <property type="component" value="Unassembled WGS sequence"/>
</dbReference>
<protein>
    <submittedName>
        <fullName evidence="2">Carbohydrate esterase</fullName>
    </submittedName>
</protein>
<dbReference type="PANTHER" id="PTHR30383">
    <property type="entry name" value="THIOESTERASE 1/PROTEASE 1/LYSOPHOSPHOLIPASE L1"/>
    <property type="match status" value="1"/>
</dbReference>
<dbReference type="InterPro" id="IPR036514">
    <property type="entry name" value="SGNH_hydro_sf"/>
</dbReference>
<dbReference type="EMBL" id="MU857100">
    <property type="protein sequence ID" value="KAK4150065.1"/>
    <property type="molecule type" value="Genomic_DNA"/>
</dbReference>
<keyword evidence="3" id="KW-1185">Reference proteome</keyword>
<organism evidence="2 3">
    <name type="scientific">Chaetomidium leptoderma</name>
    <dbReference type="NCBI Taxonomy" id="669021"/>
    <lineage>
        <taxon>Eukaryota</taxon>
        <taxon>Fungi</taxon>
        <taxon>Dikarya</taxon>
        <taxon>Ascomycota</taxon>
        <taxon>Pezizomycotina</taxon>
        <taxon>Sordariomycetes</taxon>
        <taxon>Sordariomycetidae</taxon>
        <taxon>Sordariales</taxon>
        <taxon>Chaetomiaceae</taxon>
        <taxon>Chaetomidium</taxon>
    </lineage>
</organism>
<evidence type="ECO:0000313" key="2">
    <source>
        <dbReference type="EMBL" id="KAK4150065.1"/>
    </source>
</evidence>
<dbReference type="Gene3D" id="3.40.50.1110">
    <property type="entry name" value="SGNH hydrolase"/>
    <property type="match status" value="1"/>
</dbReference>